<dbReference type="EMBL" id="RQVQ01000011">
    <property type="protein sequence ID" value="RRJ91320.1"/>
    <property type="molecule type" value="Genomic_DNA"/>
</dbReference>
<accession>A0A3P3W8K5</accession>
<evidence type="ECO:0000313" key="2">
    <source>
        <dbReference type="EMBL" id="RRJ91320.1"/>
    </source>
</evidence>
<name>A0A3P3W8K5_9FLAO</name>
<dbReference type="AlphaFoldDB" id="A0A3P3W8K5"/>
<feature type="transmembrane region" description="Helical" evidence="1">
    <location>
        <begin position="9"/>
        <end position="27"/>
    </location>
</feature>
<keyword evidence="3" id="KW-1185">Reference proteome</keyword>
<evidence type="ECO:0000313" key="3">
    <source>
        <dbReference type="Proteomes" id="UP000275719"/>
    </source>
</evidence>
<gene>
    <name evidence="2" type="ORF">EG240_06510</name>
</gene>
<dbReference type="Proteomes" id="UP000275719">
    <property type="component" value="Unassembled WGS sequence"/>
</dbReference>
<dbReference type="RefSeq" id="WP_125018588.1">
    <property type="nucleotide sequence ID" value="NZ_RQVQ01000011.1"/>
</dbReference>
<organism evidence="2 3">
    <name type="scientific">Paenimyroides tangerinum</name>
    <dbReference type="NCBI Taxonomy" id="2488728"/>
    <lineage>
        <taxon>Bacteria</taxon>
        <taxon>Pseudomonadati</taxon>
        <taxon>Bacteroidota</taxon>
        <taxon>Flavobacteriia</taxon>
        <taxon>Flavobacteriales</taxon>
        <taxon>Flavobacteriaceae</taxon>
        <taxon>Paenimyroides</taxon>
    </lineage>
</organism>
<evidence type="ECO:0000256" key="1">
    <source>
        <dbReference type="SAM" id="Phobius"/>
    </source>
</evidence>
<proteinExistence type="predicted"/>
<sequence length="107" mass="12388">MEIHQDGKIAAIISHLFFLGPIIALFINEEKKDPFGSFYIRQNFGITIIFLLIGALMGFVQYASAMYAFYLFIFIIWLYSFMGAITNKYNLLPIIGPVFQKMFSRKK</sequence>
<comment type="caution">
    <text evidence="2">The sequence shown here is derived from an EMBL/GenBank/DDBJ whole genome shotgun (WGS) entry which is preliminary data.</text>
</comment>
<protein>
    <recommendedName>
        <fullName evidence="4">DUF4870 domain-containing protein</fullName>
    </recommendedName>
</protein>
<keyword evidence="1" id="KW-0812">Transmembrane</keyword>
<feature type="transmembrane region" description="Helical" evidence="1">
    <location>
        <begin position="67"/>
        <end position="85"/>
    </location>
</feature>
<reference evidence="2 3" key="1">
    <citation type="submission" date="2018-11" db="EMBL/GenBank/DDBJ databases">
        <title>Flavobacterium sp. nov., YIM 102701-2 draft genome.</title>
        <authorList>
            <person name="Li G."/>
            <person name="Jiang Y."/>
        </authorList>
    </citation>
    <scope>NUCLEOTIDE SEQUENCE [LARGE SCALE GENOMIC DNA]</scope>
    <source>
        <strain evidence="2 3">YIM 102701-2</strain>
    </source>
</reference>
<feature type="transmembrane region" description="Helical" evidence="1">
    <location>
        <begin position="39"/>
        <end position="60"/>
    </location>
</feature>
<keyword evidence="1" id="KW-1133">Transmembrane helix</keyword>
<dbReference type="OrthoDB" id="6400719at2"/>
<keyword evidence="1" id="KW-0472">Membrane</keyword>
<evidence type="ECO:0008006" key="4">
    <source>
        <dbReference type="Google" id="ProtNLM"/>
    </source>
</evidence>